<dbReference type="OMA" id="GWCMREA"/>
<protein>
    <submittedName>
        <fullName evidence="3">F-box/LRR-repeat protein 4-like</fullName>
    </submittedName>
</protein>
<dbReference type="InterPro" id="IPR001810">
    <property type="entry name" value="F-box_dom"/>
</dbReference>
<accession>A0A9W2ZUP3</accession>
<dbReference type="SMART" id="SM00256">
    <property type="entry name" value="FBOX"/>
    <property type="match status" value="1"/>
</dbReference>
<dbReference type="Gene3D" id="3.80.10.10">
    <property type="entry name" value="Ribonuclease Inhibitor"/>
    <property type="match status" value="1"/>
</dbReference>
<sequence>MARSPEEFNELHAHILRSVKHYTTMQSKGDVSPVANYLIRLEGQDVTDFSSQYGSESSISYVASNLAGKPCVFPSYGDYTQTCVFRTYGPWWKKAPSGTKRYNGTPSEFVSEDFIEISFSESLYPVRLEVYETYNPGAIVRILACDRAGGTDTDSGQTLWVTLWKYKPKPCPQEPRIFAPHLKRIQFTTNLIRLELNHHFLDYYTELDGIKLIGTKMPPESCTDTYQPAMSNDADIDNDIENLEDLLTDHNTEDTCLADRLTPLNIKSSESCLFTILPKEIIHLILSYLDIKDLCRLAQTCRNLKMHCYDPYLYQDLNLQPFWTQISSSRLLLIANKCQRLQRLNLSWVGKGGHMNENHFKMFLKECCLELQTLELSCCNFVGSNVLDDVISICSNLIELNLHSCTHIEDFSSFKKWPLPKLKRLNLYRTKIDYTSLSSVIRASCDLEHLNLGSCQLLNSSINLVLMDLGTYSKKLKSLDLWRMKSLTEDALSHIYLSCHLLEELDIGWCVDIKSERDCYINLAKNCKYLKKIFLTANRTVRDIDLRMIALHCPLLEQLDILGTREVTREAIVFVLESCRNLILLDVSFCLGISSSDVCSWRAAFPLVTIKKSFQNVSVT</sequence>
<dbReference type="InterPro" id="IPR036047">
    <property type="entry name" value="F-box-like_dom_sf"/>
</dbReference>
<dbReference type="SUPFAM" id="SSF52047">
    <property type="entry name" value="RNI-like"/>
    <property type="match status" value="1"/>
</dbReference>
<dbReference type="AlphaFoldDB" id="A0A9W2ZUP3"/>
<dbReference type="PROSITE" id="PS50181">
    <property type="entry name" value="FBOX"/>
    <property type="match status" value="1"/>
</dbReference>
<dbReference type="Proteomes" id="UP001165740">
    <property type="component" value="Chromosome 1"/>
</dbReference>
<name>A0A9W2ZUP3_BIOGL</name>
<evidence type="ECO:0000313" key="2">
    <source>
        <dbReference type="Proteomes" id="UP001165740"/>
    </source>
</evidence>
<proteinExistence type="predicted"/>
<dbReference type="Pfam" id="PF12937">
    <property type="entry name" value="F-box-like"/>
    <property type="match status" value="1"/>
</dbReference>
<feature type="domain" description="F-box" evidence="1">
    <location>
        <begin position="271"/>
        <end position="317"/>
    </location>
</feature>
<dbReference type="PANTHER" id="PTHR13318">
    <property type="entry name" value="PARTNER OF PAIRED, ISOFORM B-RELATED"/>
    <property type="match status" value="1"/>
</dbReference>
<reference evidence="3" key="1">
    <citation type="submission" date="2025-08" db="UniProtKB">
        <authorList>
            <consortium name="RefSeq"/>
        </authorList>
    </citation>
    <scope>IDENTIFICATION</scope>
</reference>
<evidence type="ECO:0000313" key="3">
    <source>
        <dbReference type="RefSeq" id="XP_055878787.1"/>
    </source>
</evidence>
<dbReference type="GO" id="GO:0019005">
    <property type="term" value="C:SCF ubiquitin ligase complex"/>
    <property type="evidence" value="ECO:0007669"/>
    <property type="project" value="TreeGrafter"/>
</dbReference>
<organism evidence="2 3">
    <name type="scientific">Biomphalaria glabrata</name>
    <name type="common">Bloodfluke planorb</name>
    <name type="synonym">Freshwater snail</name>
    <dbReference type="NCBI Taxonomy" id="6526"/>
    <lineage>
        <taxon>Eukaryota</taxon>
        <taxon>Metazoa</taxon>
        <taxon>Spiralia</taxon>
        <taxon>Lophotrochozoa</taxon>
        <taxon>Mollusca</taxon>
        <taxon>Gastropoda</taxon>
        <taxon>Heterobranchia</taxon>
        <taxon>Euthyneura</taxon>
        <taxon>Panpulmonata</taxon>
        <taxon>Hygrophila</taxon>
        <taxon>Lymnaeoidea</taxon>
        <taxon>Planorbidae</taxon>
        <taxon>Biomphalaria</taxon>
    </lineage>
</organism>
<dbReference type="GO" id="GO:0031146">
    <property type="term" value="P:SCF-dependent proteasomal ubiquitin-dependent protein catabolic process"/>
    <property type="evidence" value="ECO:0007669"/>
    <property type="project" value="TreeGrafter"/>
</dbReference>
<dbReference type="PANTHER" id="PTHR13318:SF152">
    <property type="entry name" value="F-BOX_LRR-REPEAT PROTEIN 4"/>
    <property type="match status" value="1"/>
</dbReference>
<dbReference type="GeneID" id="106069381"/>
<dbReference type="RefSeq" id="XP_055878787.1">
    <property type="nucleotide sequence ID" value="XM_056022812.1"/>
</dbReference>
<dbReference type="CDD" id="cd22117">
    <property type="entry name" value="F-box_FBXL4"/>
    <property type="match status" value="1"/>
</dbReference>
<dbReference type="FunFam" id="3.80.10.10:FF:000152">
    <property type="entry name" value="F-box/LRR-repeat protein 4 isoform X1"/>
    <property type="match status" value="1"/>
</dbReference>
<evidence type="ECO:0000259" key="1">
    <source>
        <dbReference type="PROSITE" id="PS50181"/>
    </source>
</evidence>
<dbReference type="OrthoDB" id="2153609at2759"/>
<dbReference type="InterPro" id="IPR057207">
    <property type="entry name" value="FBXL15_LRR"/>
</dbReference>
<gene>
    <name evidence="3" type="primary">LOC106069381</name>
</gene>
<dbReference type="Gene3D" id="1.20.1280.50">
    <property type="match status" value="1"/>
</dbReference>
<dbReference type="SUPFAM" id="SSF81383">
    <property type="entry name" value="F-box domain"/>
    <property type="match status" value="1"/>
</dbReference>
<keyword evidence="2" id="KW-1185">Reference proteome</keyword>
<dbReference type="Pfam" id="PF25372">
    <property type="entry name" value="DUF7885"/>
    <property type="match status" value="1"/>
</dbReference>
<dbReference type="InterPro" id="IPR032675">
    <property type="entry name" value="LRR_dom_sf"/>
</dbReference>